<proteinExistence type="predicted"/>
<dbReference type="Gene3D" id="2.60.120.10">
    <property type="entry name" value="Jelly Rolls"/>
    <property type="match status" value="1"/>
</dbReference>
<keyword evidence="2" id="KW-1185">Reference proteome</keyword>
<evidence type="ECO:0000313" key="2">
    <source>
        <dbReference type="Proteomes" id="UP000194127"/>
    </source>
</evidence>
<dbReference type="InterPro" id="IPR011051">
    <property type="entry name" value="RmlC_Cupin_sf"/>
</dbReference>
<dbReference type="EMBL" id="KZ110608">
    <property type="protein sequence ID" value="OSX57385.1"/>
    <property type="molecule type" value="Genomic_DNA"/>
</dbReference>
<dbReference type="InterPro" id="IPR014710">
    <property type="entry name" value="RmlC-like_jellyroll"/>
</dbReference>
<dbReference type="AlphaFoldDB" id="A0A1X6MLY5"/>
<evidence type="ECO:0000313" key="1">
    <source>
        <dbReference type="EMBL" id="OSX57385.1"/>
    </source>
</evidence>
<gene>
    <name evidence="1" type="ORF">POSPLADRAFT_1156735</name>
</gene>
<protein>
    <submittedName>
        <fullName evidence="1">Uncharacterized protein</fullName>
    </submittedName>
</protein>
<organism evidence="1 2">
    <name type="scientific">Postia placenta MAD-698-R-SB12</name>
    <dbReference type="NCBI Taxonomy" id="670580"/>
    <lineage>
        <taxon>Eukaryota</taxon>
        <taxon>Fungi</taxon>
        <taxon>Dikarya</taxon>
        <taxon>Basidiomycota</taxon>
        <taxon>Agaricomycotina</taxon>
        <taxon>Agaricomycetes</taxon>
        <taxon>Polyporales</taxon>
        <taxon>Adustoporiaceae</taxon>
        <taxon>Rhodonia</taxon>
    </lineage>
</organism>
<dbReference type="RefSeq" id="XP_024334179.1">
    <property type="nucleotide sequence ID" value="XM_024487099.1"/>
</dbReference>
<name>A0A1X6MLY5_9APHY</name>
<dbReference type="SUPFAM" id="SSF51182">
    <property type="entry name" value="RmlC-like cupins"/>
    <property type="match status" value="1"/>
</dbReference>
<dbReference type="GeneID" id="36332048"/>
<dbReference type="Proteomes" id="UP000194127">
    <property type="component" value="Unassembled WGS sequence"/>
</dbReference>
<dbReference type="OrthoDB" id="9976870at2759"/>
<dbReference type="STRING" id="670580.A0A1X6MLY5"/>
<sequence length="230" mass="26294">MLLLLRDWLFPKVPMVPLERDSEGYYVGFGRCRRHKTLRMDDEEYRFRSHYRMQDPFNCVGRGSSAFPKPHIPNSFHMEQDELFKVIQGRMCYVCNGKEGVAHTGAVVELPKGAVHTACTTWAALSFFQFWCDPTSEEDVIVEFTARPGRGMDERNINSAYGIFNSYFVAQKPVPFLQDMVIWYEAASAPGHFPKPFAIMAAYMFGGVIGRLAGYRGIYPLYTEQEAGKE</sequence>
<accession>A0A1X6MLY5</accession>
<reference evidence="1 2" key="1">
    <citation type="submission" date="2017-04" db="EMBL/GenBank/DDBJ databases">
        <title>Genome Sequence of the Model Brown-Rot Fungus Postia placenta SB12.</title>
        <authorList>
            <consortium name="DOE Joint Genome Institute"/>
            <person name="Gaskell J."/>
            <person name="Kersten P."/>
            <person name="Larrondo L.F."/>
            <person name="Canessa P."/>
            <person name="Martinez D."/>
            <person name="Hibbett D."/>
            <person name="Schmoll M."/>
            <person name="Kubicek C.P."/>
            <person name="Martinez A.T."/>
            <person name="Yadav J."/>
            <person name="Master E."/>
            <person name="Magnuson J.K."/>
            <person name="James T."/>
            <person name="Yaver D."/>
            <person name="Berka R."/>
            <person name="Labutti K."/>
            <person name="Lipzen A."/>
            <person name="Aerts A."/>
            <person name="Barry K."/>
            <person name="Henrissat B."/>
            <person name="Blanchette R."/>
            <person name="Grigoriev I."/>
            <person name="Cullen D."/>
        </authorList>
    </citation>
    <scope>NUCLEOTIDE SEQUENCE [LARGE SCALE GENOMIC DNA]</scope>
    <source>
        <strain evidence="1 2">MAD-698-R-SB12</strain>
    </source>
</reference>